<name>A0A0E3PZ14_METMZ</name>
<dbReference type="SUPFAM" id="SSF52200">
    <property type="entry name" value="Toll/Interleukin receptor TIR domain"/>
    <property type="match status" value="1"/>
</dbReference>
<dbReference type="EMBL" id="CP009509">
    <property type="protein sequence ID" value="AKB40922.1"/>
    <property type="molecule type" value="Genomic_DNA"/>
</dbReference>
<evidence type="ECO:0000256" key="2">
    <source>
        <dbReference type="SAM" id="MobiDB-lite"/>
    </source>
</evidence>
<dbReference type="InterPro" id="IPR013568">
    <property type="entry name" value="SEFIR_dom"/>
</dbReference>
<dbReference type="PATRIC" id="fig|1434117.4.peg.2467"/>
<evidence type="ECO:0000256" key="1">
    <source>
        <dbReference type="SAM" id="Coils"/>
    </source>
</evidence>
<dbReference type="PANTHER" id="PTHR34257">
    <property type="entry name" value="ADAPTER PROTEIN CIKS"/>
    <property type="match status" value="1"/>
</dbReference>
<dbReference type="PROSITE" id="PS51534">
    <property type="entry name" value="SEFIR"/>
    <property type="match status" value="1"/>
</dbReference>
<dbReference type="AlphaFoldDB" id="A0A0E3PZ14"/>
<proteinExistence type="predicted"/>
<protein>
    <recommendedName>
        <fullName evidence="3">SEFIR domain-containing protein</fullName>
    </recommendedName>
</protein>
<keyword evidence="1" id="KW-0175">Coiled coil</keyword>
<evidence type="ECO:0000313" key="5">
    <source>
        <dbReference type="Proteomes" id="UP000033058"/>
    </source>
</evidence>
<feature type="region of interest" description="Disordered" evidence="2">
    <location>
        <begin position="178"/>
        <end position="205"/>
    </location>
</feature>
<dbReference type="InterPro" id="IPR035897">
    <property type="entry name" value="Toll_tir_struct_dom_sf"/>
</dbReference>
<feature type="coiled-coil region" evidence="1">
    <location>
        <begin position="258"/>
        <end position="292"/>
    </location>
</feature>
<reference evidence="4 5" key="1">
    <citation type="submission" date="2014-07" db="EMBL/GenBank/DDBJ databases">
        <title>Methanogenic archaea and the global carbon cycle.</title>
        <authorList>
            <person name="Henriksen J.R."/>
            <person name="Luke J."/>
            <person name="Reinhart S."/>
            <person name="Benedict M.N."/>
            <person name="Youngblut N.D."/>
            <person name="Metcalf M.E."/>
            <person name="Whitaker R.J."/>
            <person name="Metcalf W.W."/>
        </authorList>
    </citation>
    <scope>NUCLEOTIDE SEQUENCE [LARGE SCALE GENOMIC DNA]</scope>
    <source>
        <strain evidence="4 5">WWM610</strain>
    </source>
</reference>
<accession>A0A0E3PZ14</accession>
<sequence>MKHFLVGGKKITSSGPKSSKVFISYSHDSSKHKQRVLQLSNRLRSEGIDCNIDQYEASPSIGWPLWMKKQIKEADFVLVVCTDVYEKRFEREEETETGLGAKWESSILAQELYDAEAKNNKFIPIVFSFEDLEYIPVVLRGATHYNLDNGEAYEELYARLTGQKLILKPNIGKLRHISPRRYTSHGNVQDKESGSTKNKQKPKIGGLRTVTNKNEMKMSKDTQDKLERKETEINLCYLTNDHVRHTWYGYRNKGEPFNESLLRMLENDADELNKLKIEIYNFVNQIENARGEIEFDFRTVELEQYLEGLDLDPFIENLLAEDAIKEINEVSINLFKEMISS</sequence>
<dbReference type="GO" id="GO:0006959">
    <property type="term" value="P:humoral immune response"/>
    <property type="evidence" value="ECO:0007669"/>
    <property type="project" value="TreeGrafter"/>
</dbReference>
<dbReference type="HOGENOM" id="CLU_812845_0_0_2"/>
<dbReference type="Gene3D" id="3.40.50.10140">
    <property type="entry name" value="Toll/interleukin-1 receptor homology (TIR) domain"/>
    <property type="match status" value="1"/>
</dbReference>
<feature type="domain" description="SEFIR" evidence="3">
    <location>
        <begin position="18"/>
        <end position="156"/>
    </location>
</feature>
<evidence type="ECO:0000259" key="3">
    <source>
        <dbReference type="PROSITE" id="PS51534"/>
    </source>
</evidence>
<dbReference type="Pfam" id="PF08357">
    <property type="entry name" value="SEFIR"/>
    <property type="match status" value="1"/>
</dbReference>
<organism evidence="4 5">
    <name type="scientific">Methanosarcina mazei WWM610</name>
    <dbReference type="NCBI Taxonomy" id="1434117"/>
    <lineage>
        <taxon>Archaea</taxon>
        <taxon>Methanobacteriati</taxon>
        <taxon>Methanobacteriota</taxon>
        <taxon>Stenosarchaea group</taxon>
        <taxon>Methanomicrobia</taxon>
        <taxon>Methanosarcinales</taxon>
        <taxon>Methanosarcinaceae</taxon>
        <taxon>Methanosarcina</taxon>
    </lineage>
</organism>
<dbReference type="Proteomes" id="UP000033058">
    <property type="component" value="Chromosome"/>
</dbReference>
<evidence type="ECO:0000313" key="4">
    <source>
        <dbReference type="EMBL" id="AKB40922.1"/>
    </source>
</evidence>
<dbReference type="InterPro" id="IPR053047">
    <property type="entry name" value="E3_ubiq_ligase_TRAF3IP2"/>
</dbReference>
<dbReference type="PANTHER" id="PTHR34257:SF2">
    <property type="entry name" value="E3 UBIQUITIN LIGASE TRAF3IP2"/>
    <property type="match status" value="1"/>
</dbReference>
<gene>
    <name evidence="4" type="ORF">MSMAW_1931</name>
</gene>